<dbReference type="AlphaFoldDB" id="A0A2V4XFA2"/>
<gene>
    <name evidence="1" type="ORF">DFQ11_102309</name>
</gene>
<sequence length="211" mass="21171">MAGILDLLNSDLGKNIINGVAGSTGTDQNKTASVLTMALPVLMKAMERNASTEEGASGLMNAINSKHDGSILDNLGGLFGGGVDDNVKNDGAKILNHVLGSKKQGVEQVIGQKAGLDAGSVDNILKVAAPILMGVLGKQAKQNNVSSQSDLNGLLGGLLGGSAASNEQSFLEKILDADGDGSVIDDVAGMFLGGDKKKGGLGGLLGGLFGK</sequence>
<dbReference type="InterPro" id="IPR009282">
    <property type="entry name" value="DUF937"/>
</dbReference>
<dbReference type="OrthoDB" id="708105at2"/>
<keyword evidence="2" id="KW-1185">Reference proteome</keyword>
<evidence type="ECO:0000313" key="2">
    <source>
        <dbReference type="Proteomes" id="UP000248054"/>
    </source>
</evidence>
<protein>
    <submittedName>
        <fullName evidence="1">Uncharacterized protein DUF937</fullName>
    </submittedName>
</protein>
<accession>A0A2V4XFA2</accession>
<name>A0A2V4XFA2_9FLAO</name>
<dbReference type="Proteomes" id="UP000248054">
    <property type="component" value="Unassembled WGS sequence"/>
</dbReference>
<dbReference type="RefSeq" id="WP_110475116.1">
    <property type="nucleotide sequence ID" value="NZ_BMWQ01000002.1"/>
</dbReference>
<reference evidence="1 2" key="1">
    <citation type="submission" date="2018-06" db="EMBL/GenBank/DDBJ databases">
        <title>Genomic Encyclopedia of Type Strains, Phase III (KMG-III): the genomes of soil and plant-associated and newly described type strains.</title>
        <authorList>
            <person name="Whitman W."/>
        </authorList>
    </citation>
    <scope>NUCLEOTIDE SEQUENCE [LARGE SCALE GENOMIC DNA]</scope>
    <source>
        <strain evidence="1 2">CECT 7945</strain>
    </source>
</reference>
<comment type="caution">
    <text evidence="1">The sequence shown here is derived from an EMBL/GenBank/DDBJ whole genome shotgun (WGS) entry which is preliminary data.</text>
</comment>
<organism evidence="1 2">
    <name type="scientific">Winogradskyella epiphytica</name>
    <dbReference type="NCBI Taxonomy" id="262005"/>
    <lineage>
        <taxon>Bacteria</taxon>
        <taxon>Pseudomonadati</taxon>
        <taxon>Bacteroidota</taxon>
        <taxon>Flavobacteriia</taxon>
        <taxon>Flavobacteriales</taxon>
        <taxon>Flavobacteriaceae</taxon>
        <taxon>Winogradskyella</taxon>
    </lineage>
</organism>
<dbReference type="EMBL" id="QJTD01000002">
    <property type="protein sequence ID" value="PYE81735.1"/>
    <property type="molecule type" value="Genomic_DNA"/>
</dbReference>
<dbReference type="Pfam" id="PF06078">
    <property type="entry name" value="DUF937"/>
    <property type="match status" value="1"/>
</dbReference>
<proteinExistence type="predicted"/>
<evidence type="ECO:0000313" key="1">
    <source>
        <dbReference type="EMBL" id="PYE81735.1"/>
    </source>
</evidence>